<evidence type="ECO:0000256" key="1">
    <source>
        <dbReference type="ARBA" id="ARBA00008070"/>
    </source>
</evidence>
<dbReference type="Proteomes" id="UP000324241">
    <property type="component" value="Unassembled WGS sequence"/>
</dbReference>
<evidence type="ECO:0000256" key="5">
    <source>
        <dbReference type="PROSITE-ProRule" id="PRU00221"/>
    </source>
</evidence>
<comment type="similarity">
    <text evidence="1">Belongs to the WD repeat L(2)GL family.</text>
</comment>
<dbReference type="InterPro" id="IPR001680">
    <property type="entry name" value="WD40_rpt"/>
</dbReference>
<dbReference type="PANTHER" id="PTHR10241:SF25">
    <property type="entry name" value="TOMOSYN, ISOFORM C"/>
    <property type="match status" value="1"/>
</dbReference>
<dbReference type="InterPro" id="IPR019775">
    <property type="entry name" value="WD40_repeat_CS"/>
</dbReference>
<dbReference type="GO" id="GO:0006893">
    <property type="term" value="P:Golgi to plasma membrane transport"/>
    <property type="evidence" value="ECO:0007669"/>
    <property type="project" value="TreeGrafter"/>
</dbReference>
<dbReference type="PANTHER" id="PTHR10241">
    <property type="entry name" value="LETHAL 2 GIANT LARVAE PROTEIN"/>
    <property type="match status" value="1"/>
</dbReference>
<evidence type="ECO:0000313" key="8">
    <source>
        <dbReference type="EMBL" id="KAA8646208.1"/>
    </source>
</evidence>
<dbReference type="GO" id="GO:0019905">
    <property type="term" value="F:syntaxin binding"/>
    <property type="evidence" value="ECO:0007669"/>
    <property type="project" value="TreeGrafter"/>
</dbReference>
<keyword evidence="3 5" id="KW-0853">WD repeat</keyword>
<dbReference type="GO" id="GO:0005886">
    <property type="term" value="C:plasma membrane"/>
    <property type="evidence" value="ECO:0007669"/>
    <property type="project" value="TreeGrafter"/>
</dbReference>
<feature type="region of interest" description="Disordered" evidence="6">
    <location>
        <begin position="1131"/>
        <end position="1172"/>
    </location>
</feature>
<evidence type="ECO:0000256" key="6">
    <source>
        <dbReference type="SAM" id="MobiDB-lite"/>
    </source>
</evidence>
<evidence type="ECO:0000313" key="9">
    <source>
        <dbReference type="Proteomes" id="UP000324241"/>
    </source>
</evidence>
<evidence type="ECO:0000259" key="7">
    <source>
        <dbReference type="Pfam" id="PF08596"/>
    </source>
</evidence>
<reference evidence="8 9" key="1">
    <citation type="submission" date="2019-08" db="EMBL/GenBank/DDBJ databases">
        <title>The genome sequence of a newly discovered highly antifungal drug resistant Aspergillus species, Aspergillus tanneri NIH 1004.</title>
        <authorList>
            <person name="Mounaud S."/>
            <person name="Singh I."/>
            <person name="Joardar V."/>
            <person name="Pakala S."/>
            <person name="Pakala S."/>
            <person name="Venepally P."/>
            <person name="Chung J.K."/>
            <person name="Losada L."/>
            <person name="Nierman W.C."/>
        </authorList>
    </citation>
    <scope>NUCLEOTIDE SEQUENCE [LARGE SCALE GENOMIC DNA]</scope>
    <source>
        <strain evidence="8 9">NIH1004</strain>
    </source>
</reference>
<evidence type="ECO:0000256" key="4">
    <source>
        <dbReference type="ARBA" id="ARBA00022737"/>
    </source>
</evidence>
<feature type="compositionally biased region" description="Basic and acidic residues" evidence="6">
    <location>
        <begin position="1135"/>
        <end position="1159"/>
    </location>
</feature>
<dbReference type="Pfam" id="PF08596">
    <property type="entry name" value="Lgl_C"/>
    <property type="match status" value="1"/>
</dbReference>
<dbReference type="InterPro" id="IPR036322">
    <property type="entry name" value="WD40_repeat_dom_sf"/>
</dbReference>
<dbReference type="VEuPathDB" id="FungiDB:EYZ11_001479"/>
<dbReference type="GO" id="GO:0045159">
    <property type="term" value="F:myosin II binding"/>
    <property type="evidence" value="ECO:0007669"/>
    <property type="project" value="TreeGrafter"/>
</dbReference>
<evidence type="ECO:0000256" key="2">
    <source>
        <dbReference type="ARBA" id="ARBA00022483"/>
    </source>
</evidence>
<keyword evidence="2" id="KW-0268">Exocytosis</keyword>
<dbReference type="PROSITE" id="PS50082">
    <property type="entry name" value="WD_REPEATS_2"/>
    <property type="match status" value="1"/>
</dbReference>
<protein>
    <recommendedName>
        <fullName evidence="7">Lethal giant larvae (Lgl)-like C-terminal domain-containing protein</fullName>
    </recommendedName>
</protein>
<dbReference type="FunFam" id="2.130.10.10:FF:000848">
    <property type="entry name" value="SNARE-dependent exocytosis protein (Sro7), putative"/>
    <property type="match status" value="1"/>
</dbReference>
<dbReference type="SUPFAM" id="SSF50978">
    <property type="entry name" value="WD40 repeat-like"/>
    <property type="match status" value="2"/>
</dbReference>
<comment type="caution">
    <text evidence="8">The sequence shown here is derived from an EMBL/GenBank/DDBJ whole genome shotgun (WGS) entry which is preliminary data.</text>
</comment>
<sequence>MYLLIISNGEKLLLKTPRLMTPILRQEESLLQTEAQAMTILEQSAISHIPSLLHYDTQGHSLGPTFLLRRFIVGTTLQEMGAQLSDCKRKEIERTLGSLANEIAQHVSPFFGSLGQVACGTGKRSWREAFLTLFEGILRDSEDVFVNLPYTEIRHQIYRLSPVLDEVTLAQLVVVDLGRPSQVLLEPATKQVSGIIDLSSALWGDVYMAEIFENPSFAVLDGFGCPRTKSQSESIRHLLGKQAGIQKDFSEGLSPDLFALDDFARYGVNSQISALAYDPIQSLLAVGTSDTQFGSGQIYVFGQRRVLVTFSLPRKASAKFLQFCADKLISVDSKSEISVFSLETRQTLFSYAPPNHVSAVLTDPSLDYAFIGLQNGDIIAYDLDRETLTPFRVPNLWAQRNSRVRYCPVLTLAFSPRDIGKILVGYPEGAVVFSFKQNIAQKYFEYEVPPGALGGNGDVPSQEPRRPRLTQALWHPNGIFILTIHDDNSLVFWDSKDGRKIMARSIQTANIDQPGVSPERPPSSGGAIGLRDPITHVAWCVKDNGDDSGLLVAGGRPKAEANKGLTFLDLGPSPNYQTSSWAIISRYFESPKRVSTLPTPPGAEVVDFCLIPRASPYYAGCHDPIAIISLLSSGELITMSFPSGHPITPTNMIHASLSFVHPFAIKSTLTPVERSAWLGLRERRSQGPKFVMGGAEANKTLKRFENRNIITTAHADGTVRLWDVGHDDEIENGDVIQVDLARAVGRVTNVEVSEMSLGGSTGELSVGLRTGEVVIFRWGSNRNLGNEEPPGANEGLGRLTNITHRTDPGLKQGMLPLTLLNMQQGAVTAVKHSQVGFVAAGFEGGSVAIIDLRGPAVIHTAHLSELTKPNKRSSFLKHRTSEETPPEWPTVIEFGVLTLDGEDYSSICCFVGTSRGNIATFKILPADNGTYMASYAGATTLDDKVISIIPIDAESGDLTYATPQAVAGLRSGNRVNGAVLAVTVSGCKIFKPAASKGAHKSWDDYLCDSAAVVRIEGRGCSLVGLFGDGNARAFSIPGIKEIGCSAINKMVDMRRLSDATICSNGTVLVWTGPSEVGLLSVWGSGNTLKRSEDRLFNVQAVLPPRPTITNIQWISGTQYVSPADMDILIGGPDRPPSKRMQEQMRLEDQERRRGAREGRAVGNQSPQQGNDEGYWSYMQRQVQERTEKLGFAGDQMERLEESSSGWARDVNKYVQTQKKKAVLGALGAKFGF</sequence>
<dbReference type="GO" id="GO:0005737">
    <property type="term" value="C:cytoplasm"/>
    <property type="evidence" value="ECO:0007669"/>
    <property type="project" value="TreeGrafter"/>
</dbReference>
<dbReference type="RefSeq" id="XP_033425569.1">
    <property type="nucleotide sequence ID" value="XM_033572254.1"/>
</dbReference>
<gene>
    <name evidence="8" type="ORF">ATNIH1004_007634</name>
</gene>
<dbReference type="PROSITE" id="PS00678">
    <property type="entry name" value="WD_REPEATS_1"/>
    <property type="match status" value="1"/>
</dbReference>
<dbReference type="Gene3D" id="2.130.10.10">
    <property type="entry name" value="YVTN repeat-like/Quinoprotein amine dehydrogenase"/>
    <property type="match status" value="2"/>
</dbReference>
<feature type="repeat" description="WD" evidence="5">
    <location>
        <begin position="705"/>
        <end position="732"/>
    </location>
</feature>
<dbReference type="GO" id="GO:0006887">
    <property type="term" value="P:exocytosis"/>
    <property type="evidence" value="ECO:0007669"/>
    <property type="project" value="UniProtKB-KW"/>
</dbReference>
<dbReference type="GeneID" id="54330336"/>
<proteinExistence type="inferred from homology"/>
<feature type="domain" description="Lethal giant larvae (Lgl)-like C-terminal" evidence="7">
    <location>
        <begin position="749"/>
        <end position="1138"/>
    </location>
</feature>
<dbReference type="EMBL" id="QUQM01000007">
    <property type="protein sequence ID" value="KAA8646208.1"/>
    <property type="molecule type" value="Genomic_DNA"/>
</dbReference>
<dbReference type="InterPro" id="IPR015943">
    <property type="entry name" value="WD40/YVTN_repeat-like_dom_sf"/>
</dbReference>
<keyword evidence="4" id="KW-0677">Repeat</keyword>
<dbReference type="AlphaFoldDB" id="A0A5M9MGW2"/>
<accession>A0A5M9MGW2</accession>
<name>A0A5M9MGW2_9EURO</name>
<evidence type="ECO:0000256" key="3">
    <source>
        <dbReference type="ARBA" id="ARBA00022574"/>
    </source>
</evidence>
<dbReference type="GO" id="GO:0005096">
    <property type="term" value="F:GTPase activator activity"/>
    <property type="evidence" value="ECO:0007669"/>
    <property type="project" value="TreeGrafter"/>
</dbReference>
<dbReference type="OrthoDB" id="19944at2759"/>
<organism evidence="8 9">
    <name type="scientific">Aspergillus tanneri</name>
    <dbReference type="NCBI Taxonomy" id="1220188"/>
    <lineage>
        <taxon>Eukaryota</taxon>
        <taxon>Fungi</taxon>
        <taxon>Dikarya</taxon>
        <taxon>Ascomycota</taxon>
        <taxon>Pezizomycotina</taxon>
        <taxon>Eurotiomycetes</taxon>
        <taxon>Eurotiomycetidae</taxon>
        <taxon>Eurotiales</taxon>
        <taxon>Aspergillaceae</taxon>
        <taxon>Aspergillus</taxon>
        <taxon>Aspergillus subgen. Circumdati</taxon>
    </lineage>
</organism>
<dbReference type="InterPro" id="IPR013905">
    <property type="entry name" value="Lgl_C_dom"/>
</dbReference>